<protein>
    <submittedName>
        <fullName evidence="1">Uncharacterized protein</fullName>
    </submittedName>
</protein>
<sequence>MLKVSDLVKKLQELDQEAEVSFCVSEAHGDNITIENFDIGDYKKEEFGYEIILPLEEIYEVHTVF</sequence>
<reference evidence="1 2" key="1">
    <citation type="submission" date="2019-10" db="EMBL/GenBank/DDBJ databases">
        <title>Poseidonibacter ostreae sp. nov., isolated from the gut of the Ostrea denselamellosa.</title>
        <authorList>
            <person name="Choi A."/>
        </authorList>
    </citation>
    <scope>NUCLEOTIDE SEQUENCE [LARGE SCALE GENOMIC DNA]</scope>
    <source>
        <strain evidence="1 2">SJOD-M-33</strain>
    </source>
</reference>
<evidence type="ECO:0000313" key="1">
    <source>
        <dbReference type="EMBL" id="KAB7891440.1"/>
    </source>
</evidence>
<accession>A0A6L4WY90</accession>
<dbReference type="EMBL" id="WFKK01000001">
    <property type="protein sequence ID" value="KAB7891440.1"/>
    <property type="molecule type" value="Genomic_DNA"/>
</dbReference>
<organism evidence="1 2">
    <name type="scientific">Poseidonibacter ostreae</name>
    <dbReference type="NCBI Taxonomy" id="2654171"/>
    <lineage>
        <taxon>Bacteria</taxon>
        <taxon>Pseudomonadati</taxon>
        <taxon>Campylobacterota</taxon>
        <taxon>Epsilonproteobacteria</taxon>
        <taxon>Campylobacterales</taxon>
        <taxon>Arcobacteraceae</taxon>
        <taxon>Poseidonibacter</taxon>
    </lineage>
</organism>
<evidence type="ECO:0000313" key="2">
    <source>
        <dbReference type="Proteomes" id="UP000472839"/>
    </source>
</evidence>
<gene>
    <name evidence="1" type="ORF">GBG19_00965</name>
</gene>
<comment type="caution">
    <text evidence="1">The sequence shown here is derived from an EMBL/GenBank/DDBJ whole genome shotgun (WGS) entry which is preliminary data.</text>
</comment>
<name>A0A6L4WY90_9BACT</name>
<dbReference type="AlphaFoldDB" id="A0A6L4WY90"/>
<dbReference type="Proteomes" id="UP000472839">
    <property type="component" value="Unassembled WGS sequence"/>
</dbReference>
<proteinExistence type="predicted"/>
<dbReference type="RefSeq" id="WP_152279543.1">
    <property type="nucleotide sequence ID" value="NZ_WFKK01000001.1"/>
</dbReference>